<sequence length="97" mass="11069">MVIRQANNKDFDAIWPIFYEVVAAGDTYAYPTDTSRDEHSDGAHLSRPARRYQRQRRSLYSGRELAVSHGDGWYISHRTEPCVIHGSGQSRSGKSRD</sequence>
<name>A0AAV4FCM6_9GAST</name>
<organism evidence="2 3">
    <name type="scientific">Elysia marginata</name>
    <dbReference type="NCBI Taxonomy" id="1093978"/>
    <lineage>
        <taxon>Eukaryota</taxon>
        <taxon>Metazoa</taxon>
        <taxon>Spiralia</taxon>
        <taxon>Lophotrochozoa</taxon>
        <taxon>Mollusca</taxon>
        <taxon>Gastropoda</taxon>
        <taxon>Heterobranchia</taxon>
        <taxon>Euthyneura</taxon>
        <taxon>Panpulmonata</taxon>
        <taxon>Sacoglossa</taxon>
        <taxon>Placobranchoidea</taxon>
        <taxon>Plakobranchidae</taxon>
        <taxon>Elysia</taxon>
    </lineage>
</organism>
<dbReference type="EMBL" id="BMAT01007765">
    <property type="protein sequence ID" value="GFR70982.1"/>
    <property type="molecule type" value="Genomic_DNA"/>
</dbReference>
<protein>
    <submittedName>
        <fullName evidence="2">Acetyltransferase</fullName>
    </submittedName>
</protein>
<feature type="region of interest" description="Disordered" evidence="1">
    <location>
        <begin position="31"/>
        <end position="53"/>
    </location>
</feature>
<feature type="compositionally biased region" description="Basic and acidic residues" evidence="1">
    <location>
        <begin position="34"/>
        <end position="44"/>
    </location>
</feature>
<keyword evidence="3" id="KW-1185">Reference proteome</keyword>
<reference evidence="2 3" key="1">
    <citation type="journal article" date="2021" name="Elife">
        <title>Chloroplast acquisition without the gene transfer in kleptoplastic sea slugs, Plakobranchus ocellatus.</title>
        <authorList>
            <person name="Maeda T."/>
            <person name="Takahashi S."/>
            <person name="Yoshida T."/>
            <person name="Shimamura S."/>
            <person name="Takaki Y."/>
            <person name="Nagai Y."/>
            <person name="Toyoda A."/>
            <person name="Suzuki Y."/>
            <person name="Arimoto A."/>
            <person name="Ishii H."/>
            <person name="Satoh N."/>
            <person name="Nishiyama T."/>
            <person name="Hasebe M."/>
            <person name="Maruyama T."/>
            <person name="Minagawa J."/>
            <person name="Obokata J."/>
            <person name="Shigenobu S."/>
        </authorList>
    </citation>
    <scope>NUCLEOTIDE SEQUENCE [LARGE SCALE GENOMIC DNA]</scope>
</reference>
<dbReference type="AlphaFoldDB" id="A0AAV4FCM6"/>
<comment type="caution">
    <text evidence="2">The sequence shown here is derived from an EMBL/GenBank/DDBJ whole genome shotgun (WGS) entry which is preliminary data.</text>
</comment>
<proteinExistence type="predicted"/>
<gene>
    <name evidence="2" type="ORF">ElyMa_003800800</name>
</gene>
<evidence type="ECO:0000256" key="1">
    <source>
        <dbReference type="SAM" id="MobiDB-lite"/>
    </source>
</evidence>
<evidence type="ECO:0000313" key="3">
    <source>
        <dbReference type="Proteomes" id="UP000762676"/>
    </source>
</evidence>
<evidence type="ECO:0000313" key="2">
    <source>
        <dbReference type="EMBL" id="GFR70982.1"/>
    </source>
</evidence>
<accession>A0AAV4FCM6</accession>
<dbReference type="Proteomes" id="UP000762676">
    <property type="component" value="Unassembled WGS sequence"/>
</dbReference>